<dbReference type="InterPro" id="IPR027417">
    <property type="entry name" value="P-loop_NTPase"/>
</dbReference>
<proteinExistence type="predicted"/>
<dbReference type="Pfam" id="PF21144">
    <property type="entry name" value="Aquarius_N_3rd"/>
    <property type="match status" value="1"/>
</dbReference>
<dbReference type="Proteomes" id="UP000664859">
    <property type="component" value="Unassembled WGS sequence"/>
</dbReference>
<dbReference type="GO" id="GO:0071013">
    <property type="term" value="C:catalytic step 2 spliceosome"/>
    <property type="evidence" value="ECO:0007669"/>
    <property type="project" value="TreeGrafter"/>
</dbReference>
<dbReference type="CDD" id="cd18808">
    <property type="entry name" value="SF1_C_Upf1"/>
    <property type="match status" value="1"/>
</dbReference>
<dbReference type="Pfam" id="PF13086">
    <property type="entry name" value="AAA_11"/>
    <property type="match status" value="1"/>
</dbReference>
<dbReference type="SUPFAM" id="SSF52540">
    <property type="entry name" value="P-loop containing nucleoside triphosphate hydrolases"/>
    <property type="match status" value="1"/>
</dbReference>
<dbReference type="PANTHER" id="PTHR10887">
    <property type="entry name" value="DNA2/NAM7 HELICASE FAMILY"/>
    <property type="match status" value="1"/>
</dbReference>
<dbReference type="GO" id="GO:0003729">
    <property type="term" value="F:mRNA binding"/>
    <property type="evidence" value="ECO:0007669"/>
    <property type="project" value="TreeGrafter"/>
</dbReference>
<protein>
    <submittedName>
        <fullName evidence="4">P-loop containing nucleoside triphosphate hydrolase protein</fullName>
    </submittedName>
</protein>
<dbReference type="FunFam" id="3.40.50.300:FF:002863">
    <property type="entry name" value="Pre-mRNA-splicing factor cwf11"/>
    <property type="match status" value="1"/>
</dbReference>
<evidence type="ECO:0000259" key="3">
    <source>
        <dbReference type="Pfam" id="PF21144"/>
    </source>
</evidence>
<evidence type="ECO:0000313" key="5">
    <source>
        <dbReference type="Proteomes" id="UP000664859"/>
    </source>
</evidence>
<evidence type="ECO:0000259" key="1">
    <source>
        <dbReference type="Pfam" id="PF13086"/>
    </source>
</evidence>
<dbReference type="InterPro" id="IPR041677">
    <property type="entry name" value="DNA2/NAM7_AAA_11"/>
</dbReference>
<feature type="domain" description="DNA2/NAM7 helicase helicase" evidence="1">
    <location>
        <begin position="152"/>
        <end position="471"/>
    </location>
</feature>
<organism evidence="4 5">
    <name type="scientific">Tribonema minus</name>
    <dbReference type="NCBI Taxonomy" id="303371"/>
    <lineage>
        <taxon>Eukaryota</taxon>
        <taxon>Sar</taxon>
        <taxon>Stramenopiles</taxon>
        <taxon>Ochrophyta</taxon>
        <taxon>PX clade</taxon>
        <taxon>Xanthophyceae</taxon>
        <taxon>Tribonematales</taxon>
        <taxon>Tribonemataceae</taxon>
        <taxon>Tribonema</taxon>
    </lineage>
</organism>
<dbReference type="Gene3D" id="3.40.50.300">
    <property type="entry name" value="P-loop containing nucleotide triphosphate hydrolases"/>
    <property type="match status" value="3"/>
</dbReference>
<dbReference type="GO" id="GO:0016787">
    <property type="term" value="F:hydrolase activity"/>
    <property type="evidence" value="ECO:0007669"/>
    <property type="project" value="UniProtKB-KW"/>
</dbReference>
<dbReference type="CDD" id="cd17935">
    <property type="entry name" value="EEXXQc_AQR"/>
    <property type="match status" value="1"/>
</dbReference>
<gene>
    <name evidence="4" type="ORF">JKP88DRAFT_339328</name>
</gene>
<keyword evidence="4" id="KW-0378">Hydrolase</keyword>
<reference evidence="4" key="1">
    <citation type="submission" date="2021-02" db="EMBL/GenBank/DDBJ databases">
        <title>First Annotated Genome of the Yellow-green Alga Tribonema minus.</title>
        <authorList>
            <person name="Mahan K.M."/>
        </authorList>
    </citation>
    <scope>NUCLEOTIDE SEQUENCE</scope>
    <source>
        <strain evidence="4">UTEX B ZZ1240</strain>
    </source>
</reference>
<dbReference type="OrthoDB" id="1879at2759"/>
<accession>A0A835YIG8</accession>
<keyword evidence="5" id="KW-1185">Reference proteome</keyword>
<dbReference type="InterPro" id="IPR045055">
    <property type="entry name" value="DNA2/NAM7-like"/>
</dbReference>
<dbReference type="PANTHER" id="PTHR10887:SF5">
    <property type="entry name" value="RNA HELICASE AQUARIUS"/>
    <property type="match status" value="1"/>
</dbReference>
<evidence type="ECO:0000259" key="2">
    <source>
        <dbReference type="Pfam" id="PF13087"/>
    </source>
</evidence>
<dbReference type="InterPro" id="IPR047187">
    <property type="entry name" value="SF1_C_Upf1"/>
</dbReference>
<dbReference type="Pfam" id="PF13087">
    <property type="entry name" value="AAA_12"/>
    <property type="match status" value="1"/>
</dbReference>
<dbReference type="InterPro" id="IPR041679">
    <property type="entry name" value="DNA2/NAM7-like_C"/>
</dbReference>
<evidence type="ECO:0000313" key="4">
    <source>
        <dbReference type="EMBL" id="KAG5175146.1"/>
    </source>
</evidence>
<sequence length="745" mass="80015">MNTAAAGAAAGSGPDGASVPSWLHDIFLGYGDPAGAHFRSLPTQLRADVDFRDTFLDAAHVLDAFPGARFVKFLAPDGSIVAADAAAPPFALDFEAAKVIGGGGGGGGSKGGGGGGGGGSEIVVAREYRPGDPGPYPADVPKRNAVRFTPVQVEAIRSGMNPGLTMVVGPPGTGKTDVAVQIIANLYHLGQAGHRTLLVAHSNAALNDLFEKIMERDIDERHLLRLGAGEKELATSKDFSKAGRVNYTLSRRLKLLEEVSRLASTLTLSLATEGAEGAGGPAGLAEAAGHSCETAAHFQLYHVTSRIEAFEAEIAAQPQPLPADAVARLFPFAKFFSDAPVQPLFEQKDGAKDLSIARGCFRHLARVFEELAEYRAFELLRTQSARADYLLTKQARVVAMTCTHAALLRRRLVQLAFKYDSLVMEEAGQILEVETLIPMLLQDQDMVEGGDSRLKRVVLIGDHHQLPPVVQCQALQQHAHLDQSLFARFIRLGTPSVQLDAQGRARPAIAALYSWRYRTLGNLPNVQRGAYALANAGFARPFQFIDVHDFQGVGETAPTPHFYQNLGEAEYVVACYQYMRLLGYPAEKIAILTTYNGQRALIGDVLKQRCADSSLFGMPGAVQTVDKYQGQQSDYVLLSLVRTKRVGHLRDVRRLVVALSRARLGLYIFARRALFEGCAELAPALKQLLPPAIGPAASVLVLAPGERWPATRPVEPPLRVPEAVPVRTEHADGTAISGQSNKAAA</sequence>
<comment type="caution">
    <text evidence="4">The sequence shown here is derived from an EMBL/GenBank/DDBJ whole genome shotgun (WGS) entry which is preliminary data.</text>
</comment>
<feature type="domain" description="DNA2/NAM7 helicase-like C-terminal" evidence="2">
    <location>
        <begin position="481"/>
        <end position="671"/>
    </location>
</feature>
<dbReference type="AlphaFoldDB" id="A0A835YIG8"/>
<dbReference type="InterPro" id="IPR048967">
    <property type="entry name" value="Aquarius_insert"/>
</dbReference>
<feature type="domain" description="RNA helicase aquarius insertion" evidence="3">
    <location>
        <begin position="47"/>
        <end position="139"/>
    </location>
</feature>
<dbReference type="GO" id="GO:0004386">
    <property type="term" value="F:helicase activity"/>
    <property type="evidence" value="ECO:0007669"/>
    <property type="project" value="InterPro"/>
</dbReference>
<dbReference type="EMBL" id="JAFCMP010000553">
    <property type="protein sequence ID" value="KAG5175146.1"/>
    <property type="molecule type" value="Genomic_DNA"/>
</dbReference>
<name>A0A835YIG8_9STRA</name>